<dbReference type="PANTHER" id="PTHR42885:SF2">
    <property type="entry name" value="HISTIDINOL-PHOSPHATE AMINOTRANSFERASE"/>
    <property type="match status" value="1"/>
</dbReference>
<comment type="cofactor">
    <cofactor evidence="1">
        <name>pyridoxal 5'-phosphate</name>
        <dbReference type="ChEBI" id="CHEBI:597326"/>
    </cofactor>
</comment>
<dbReference type="Gene3D" id="3.40.640.10">
    <property type="entry name" value="Type I PLP-dependent aspartate aminotransferase-like (Major domain)"/>
    <property type="match status" value="1"/>
</dbReference>
<organism evidence="7">
    <name type="scientific">marine sediment metagenome</name>
    <dbReference type="NCBI Taxonomy" id="412755"/>
    <lineage>
        <taxon>unclassified sequences</taxon>
        <taxon>metagenomes</taxon>
        <taxon>ecological metagenomes</taxon>
    </lineage>
</organism>
<evidence type="ECO:0000256" key="1">
    <source>
        <dbReference type="ARBA" id="ARBA00001933"/>
    </source>
</evidence>
<proteinExistence type="predicted"/>
<dbReference type="GO" id="GO:0016020">
    <property type="term" value="C:membrane"/>
    <property type="evidence" value="ECO:0007669"/>
    <property type="project" value="InterPro"/>
</dbReference>
<dbReference type="InterPro" id="IPR004838">
    <property type="entry name" value="NHTrfase_class1_PyrdxlP-BS"/>
</dbReference>
<evidence type="ECO:0000256" key="5">
    <source>
        <dbReference type="SAM" id="Phobius"/>
    </source>
</evidence>
<dbReference type="PANTHER" id="PTHR42885">
    <property type="entry name" value="HISTIDINOL-PHOSPHATE AMINOTRANSFERASE-RELATED"/>
    <property type="match status" value="1"/>
</dbReference>
<evidence type="ECO:0000256" key="4">
    <source>
        <dbReference type="ARBA" id="ARBA00022898"/>
    </source>
</evidence>
<keyword evidence="3" id="KW-0808">Transferase</keyword>
<accession>X1MI21</accession>
<keyword evidence="5" id="KW-0472">Membrane</keyword>
<dbReference type="UniPathway" id="UPA00148"/>
<evidence type="ECO:0000256" key="3">
    <source>
        <dbReference type="ARBA" id="ARBA00022679"/>
    </source>
</evidence>
<dbReference type="InterPro" id="IPR004839">
    <property type="entry name" value="Aminotransferase_I/II_large"/>
</dbReference>
<dbReference type="Pfam" id="PF00155">
    <property type="entry name" value="Aminotran_1_2"/>
    <property type="match status" value="1"/>
</dbReference>
<keyword evidence="5" id="KW-0812">Transmembrane</keyword>
<evidence type="ECO:0000259" key="6">
    <source>
        <dbReference type="Pfam" id="PF00155"/>
    </source>
</evidence>
<reference evidence="7" key="1">
    <citation type="journal article" date="2014" name="Front. Microbiol.">
        <title>High frequency of phylogenetically diverse reductive dehalogenase-homologous genes in deep subseafloor sedimentary metagenomes.</title>
        <authorList>
            <person name="Kawai M."/>
            <person name="Futagami T."/>
            <person name="Toyoda A."/>
            <person name="Takaki Y."/>
            <person name="Nishi S."/>
            <person name="Hori S."/>
            <person name="Arai W."/>
            <person name="Tsubouchi T."/>
            <person name="Morono Y."/>
            <person name="Uchiyama I."/>
            <person name="Ito T."/>
            <person name="Fujiyama A."/>
            <person name="Inagaki F."/>
            <person name="Takami H."/>
        </authorList>
    </citation>
    <scope>NUCLEOTIDE SEQUENCE</scope>
    <source>
        <strain evidence="7">Expedition CK06-06</strain>
    </source>
</reference>
<keyword evidence="5" id="KW-1133">Transmembrane helix</keyword>
<name>X1MI21_9ZZZZ</name>
<dbReference type="GO" id="GO:0009236">
    <property type="term" value="P:cobalamin biosynthetic process"/>
    <property type="evidence" value="ECO:0007669"/>
    <property type="project" value="UniProtKB-UniPathway"/>
</dbReference>
<dbReference type="GO" id="GO:0048472">
    <property type="term" value="F:threonine-phosphate decarboxylase activity"/>
    <property type="evidence" value="ECO:0007669"/>
    <property type="project" value="InterPro"/>
</dbReference>
<evidence type="ECO:0000256" key="2">
    <source>
        <dbReference type="ARBA" id="ARBA00022576"/>
    </source>
</evidence>
<dbReference type="GO" id="GO:0030170">
    <property type="term" value="F:pyridoxal phosphate binding"/>
    <property type="evidence" value="ECO:0007669"/>
    <property type="project" value="InterPro"/>
</dbReference>
<sequence length="434" mass="47396">MSLLPSPEIQGVTVCPHGGIDYAELETLGIAPQEVLDFSANLNPLGPPPGVIQALCSLSYELSEAISHYPDSGACQLRYALAEKLGIKAENILVGNGSTELIRLTALAYFAKGEQVLIAKPTFGEYQVACQIVGASLIKQQLLEGNDFQLNVDETVKLIKQHRPKGIFISNPNNPTGRYLLQADFEKILNASKDSLVVLDEAYISFVDSHWFSLNVVEGNNLLVLRSMTKDYAMAGLRLGYGVAREGIIATLRRICPPWNVNALAQKAGIIAMNEEGYLKRSQIELREAKNYLVAELSSLGLPPLPSEANFFLVKVGDASKFRHELLKPTFAFRELRQTALEIKVLLARGNLEKARAKMPCLVSRDTQSLAKPELVSATVESVAENVGDSFVAPLFYFLLFGVPGAVAYRVVNTADAMIGYHGKYGHLGRFAAK</sequence>
<feature type="domain" description="Aminotransferase class I/classII large" evidence="6">
    <location>
        <begin position="34"/>
        <end position="327"/>
    </location>
</feature>
<dbReference type="AlphaFoldDB" id="X1MI21"/>
<protein>
    <recommendedName>
        <fullName evidence="6">Aminotransferase class I/classII large domain-containing protein</fullName>
    </recommendedName>
</protein>
<dbReference type="Gene3D" id="3.90.1150.10">
    <property type="entry name" value="Aspartate Aminotransferase, domain 1"/>
    <property type="match status" value="1"/>
</dbReference>
<dbReference type="InterPro" id="IPR015421">
    <property type="entry name" value="PyrdxlP-dep_Trfase_major"/>
</dbReference>
<keyword evidence="4" id="KW-0663">Pyridoxal phosphate</keyword>
<dbReference type="PROSITE" id="PS00105">
    <property type="entry name" value="AA_TRANSFER_CLASS_1"/>
    <property type="match status" value="1"/>
</dbReference>
<dbReference type="SUPFAM" id="SSF53383">
    <property type="entry name" value="PLP-dependent transferases"/>
    <property type="match status" value="1"/>
</dbReference>
<feature type="non-terminal residue" evidence="7">
    <location>
        <position position="434"/>
    </location>
</feature>
<feature type="transmembrane region" description="Helical" evidence="5">
    <location>
        <begin position="391"/>
        <end position="412"/>
    </location>
</feature>
<dbReference type="CDD" id="cd00609">
    <property type="entry name" value="AAT_like"/>
    <property type="match status" value="1"/>
</dbReference>
<keyword evidence="2" id="KW-0032">Aminotransferase</keyword>
<dbReference type="InterPro" id="IPR015424">
    <property type="entry name" value="PyrdxlP-dep_Trfase"/>
</dbReference>
<gene>
    <name evidence="7" type="ORF">S06H3_11755</name>
</gene>
<dbReference type="EMBL" id="BARV01005786">
    <property type="protein sequence ID" value="GAI17721.1"/>
    <property type="molecule type" value="Genomic_DNA"/>
</dbReference>
<dbReference type="GO" id="GO:0008483">
    <property type="term" value="F:transaminase activity"/>
    <property type="evidence" value="ECO:0007669"/>
    <property type="project" value="UniProtKB-KW"/>
</dbReference>
<evidence type="ECO:0000313" key="7">
    <source>
        <dbReference type="EMBL" id="GAI17721.1"/>
    </source>
</evidence>
<comment type="caution">
    <text evidence="7">The sequence shown here is derived from an EMBL/GenBank/DDBJ whole genome shotgun (WGS) entry which is preliminary data.</text>
</comment>
<dbReference type="InterPro" id="IPR015422">
    <property type="entry name" value="PyrdxlP-dep_Trfase_small"/>
</dbReference>